<protein>
    <submittedName>
        <fullName evidence="1">Uncharacterized protein</fullName>
    </submittedName>
</protein>
<name>A0ACC2I810_9PLEO</name>
<evidence type="ECO:0000313" key="1">
    <source>
        <dbReference type="EMBL" id="KAJ8111283.1"/>
    </source>
</evidence>
<dbReference type="EMBL" id="JAPHNI010000420">
    <property type="protein sequence ID" value="KAJ8111283.1"/>
    <property type="molecule type" value="Genomic_DNA"/>
</dbReference>
<sequence length="309" mass="36208">MISVYTHQVPKDANFDVQSSTFFRSYDQLPSPDEVRLQARTQYLAGTNWGNKRRGVSTGYNARPSPAVFESMNLFVKWGSEMRIEEGQCLWAIRQHLGNTVPVPEIYGWRTDGDQVFLYMEAIRGRDLEQSWQEMEENDRLRICHDLRAILDTVRRLQQDPIDRFIGSIARGPLYERAIAPQYMAEAGPFASVKEFHDWFTSLYKRPVPDPENIPDPFRQELPDDSEIVFTHGDLHPSNIILSSSHPFRVVAIIDWEQAGWLPAYWEDRKAHYTCKYLSEWSVKYLPMIMDQHKRTWDPWDYYTTSMGC</sequence>
<organism evidence="1 2">
    <name type="scientific">Boeremia exigua</name>
    <dbReference type="NCBI Taxonomy" id="749465"/>
    <lineage>
        <taxon>Eukaryota</taxon>
        <taxon>Fungi</taxon>
        <taxon>Dikarya</taxon>
        <taxon>Ascomycota</taxon>
        <taxon>Pezizomycotina</taxon>
        <taxon>Dothideomycetes</taxon>
        <taxon>Pleosporomycetidae</taxon>
        <taxon>Pleosporales</taxon>
        <taxon>Pleosporineae</taxon>
        <taxon>Didymellaceae</taxon>
        <taxon>Boeremia</taxon>
    </lineage>
</organism>
<gene>
    <name evidence="1" type="ORF">OPT61_g6090</name>
</gene>
<keyword evidence="2" id="KW-1185">Reference proteome</keyword>
<reference evidence="1" key="1">
    <citation type="submission" date="2022-11" db="EMBL/GenBank/DDBJ databases">
        <title>Genome Sequence of Boeremia exigua.</title>
        <authorList>
            <person name="Buettner E."/>
        </authorList>
    </citation>
    <scope>NUCLEOTIDE SEQUENCE</scope>
    <source>
        <strain evidence="1">CU02</strain>
    </source>
</reference>
<evidence type="ECO:0000313" key="2">
    <source>
        <dbReference type="Proteomes" id="UP001153331"/>
    </source>
</evidence>
<proteinExistence type="predicted"/>
<dbReference type="Proteomes" id="UP001153331">
    <property type="component" value="Unassembled WGS sequence"/>
</dbReference>
<comment type="caution">
    <text evidence="1">The sequence shown here is derived from an EMBL/GenBank/DDBJ whole genome shotgun (WGS) entry which is preliminary data.</text>
</comment>
<accession>A0ACC2I810</accession>